<dbReference type="Proteomes" id="UP000011988">
    <property type="component" value="Unassembled WGS sequence"/>
</dbReference>
<protein>
    <submittedName>
        <fullName evidence="1">PF07600 family protein</fullName>
    </submittedName>
</protein>
<comment type="caution">
    <text evidence="1">The sequence shown here is derived from an EMBL/GenBank/DDBJ whole genome shotgun (WGS) entry which is preliminary data.</text>
</comment>
<name>M6CXF8_9LEPT</name>
<dbReference type="InterPro" id="IPR011458">
    <property type="entry name" value="DUF1564"/>
</dbReference>
<proteinExistence type="predicted"/>
<dbReference type="PATRIC" id="fig|1218565.3.peg.2921"/>
<organism evidence="1 2">
    <name type="scientific">Leptospira alstonii serovar Sichuan str. 79601</name>
    <dbReference type="NCBI Taxonomy" id="1218565"/>
    <lineage>
        <taxon>Bacteria</taxon>
        <taxon>Pseudomonadati</taxon>
        <taxon>Spirochaetota</taxon>
        <taxon>Spirochaetia</taxon>
        <taxon>Leptospirales</taxon>
        <taxon>Leptospiraceae</taxon>
        <taxon>Leptospira</taxon>
    </lineage>
</organism>
<gene>
    <name evidence="1" type="ORF">LEP1GSC194_1680</name>
</gene>
<reference evidence="1 2" key="1">
    <citation type="submission" date="2013-01" db="EMBL/GenBank/DDBJ databases">
        <authorList>
            <person name="Harkins D.M."/>
            <person name="Durkin A.S."/>
            <person name="Brinkac L.M."/>
            <person name="Haft D.H."/>
            <person name="Selengut J.D."/>
            <person name="Sanka R."/>
            <person name="DePew J."/>
            <person name="Purushe J."/>
            <person name="Galloway R.L."/>
            <person name="Vinetz J.M."/>
            <person name="Sutton G.G."/>
            <person name="Nierman W.C."/>
            <person name="Fouts D.E."/>
        </authorList>
    </citation>
    <scope>NUCLEOTIDE SEQUENCE [LARGE SCALE GENOMIC DNA]</scope>
    <source>
        <strain evidence="1 2">79601</strain>
    </source>
</reference>
<dbReference type="Pfam" id="PF07600">
    <property type="entry name" value="DUF1564"/>
    <property type="match status" value="1"/>
</dbReference>
<accession>M6CXF8</accession>
<sequence length="233" mass="26905">MVNLSFYLENGLENGQVNSCPFTGSSWIPTKYGTRFRVIFFIFFLRNPSLLRSGRTVLGMEILSLYSQRKIESALVEGGIGIDSILIPVSYWDVLDLEEKKALSKKLPYLLRRYTKYVASMKRLHWRAGKIKYNWGVGKMKKMSIRVNTGAWALAAAHGVSRCFMFNYMLWLDDIGVGDSIVEVVNLGTPRFHGIYRMIWTLNLRENKITREFDFDPNPITNQYPYHLNQAPS</sequence>
<evidence type="ECO:0000313" key="1">
    <source>
        <dbReference type="EMBL" id="EMJ93643.1"/>
    </source>
</evidence>
<evidence type="ECO:0000313" key="2">
    <source>
        <dbReference type="Proteomes" id="UP000011988"/>
    </source>
</evidence>
<dbReference type="EMBL" id="ANIK01000064">
    <property type="protein sequence ID" value="EMJ93643.1"/>
    <property type="molecule type" value="Genomic_DNA"/>
</dbReference>
<dbReference type="AlphaFoldDB" id="M6CXF8"/>